<dbReference type="OrthoDB" id="194564at2759"/>
<accession>A0A9W7G5U8</accession>
<protein>
    <submittedName>
        <fullName evidence="2">Uncharacterized protein</fullName>
    </submittedName>
</protein>
<comment type="caution">
    <text evidence="2">The sequence shown here is derived from an EMBL/GenBank/DDBJ whole genome shotgun (WGS) entry which is preliminary data.</text>
</comment>
<keyword evidence="3" id="KW-1185">Reference proteome</keyword>
<reference evidence="3" key="1">
    <citation type="journal article" date="2023" name="Commun. Biol.">
        <title>Genome analysis of Parmales, the sister group of diatoms, reveals the evolutionary specialization of diatoms from phago-mixotrophs to photoautotrophs.</title>
        <authorList>
            <person name="Ban H."/>
            <person name="Sato S."/>
            <person name="Yoshikawa S."/>
            <person name="Yamada K."/>
            <person name="Nakamura Y."/>
            <person name="Ichinomiya M."/>
            <person name="Sato N."/>
            <person name="Blanc-Mathieu R."/>
            <person name="Endo H."/>
            <person name="Kuwata A."/>
            <person name="Ogata H."/>
        </authorList>
    </citation>
    <scope>NUCLEOTIDE SEQUENCE [LARGE SCALE GENOMIC DNA]</scope>
</reference>
<name>A0A9W7G5U8_9STRA</name>
<sequence length="207" mass="23110">MSLLRIVACMTTVVLSIRTSNAYECPSYEDIVQTSLEGYRASELDGGSDSIWYMVATNEPTLPPICTCGINNITVSDDELTYEYTNTDICQGLKEPFQIHIGGEINGEFPGNMKENAIIHNHQLKNLDPNMVFHVERDGNKDLDVVYTYACLGHGLFSFNVLAKTSTRTTQEIESMIAEVDNMIGHGILKIEKVRIVNQTSYETCEV</sequence>
<evidence type="ECO:0000313" key="3">
    <source>
        <dbReference type="Proteomes" id="UP001165065"/>
    </source>
</evidence>
<dbReference type="EMBL" id="BRYA01000810">
    <property type="protein sequence ID" value="GMI33110.1"/>
    <property type="molecule type" value="Genomic_DNA"/>
</dbReference>
<evidence type="ECO:0000313" key="2">
    <source>
        <dbReference type="EMBL" id="GMI33110.1"/>
    </source>
</evidence>
<feature type="signal peptide" evidence="1">
    <location>
        <begin position="1"/>
        <end position="22"/>
    </location>
</feature>
<evidence type="ECO:0000256" key="1">
    <source>
        <dbReference type="SAM" id="SignalP"/>
    </source>
</evidence>
<dbReference type="AlphaFoldDB" id="A0A9W7G5U8"/>
<keyword evidence="1" id="KW-0732">Signal</keyword>
<dbReference type="Proteomes" id="UP001165065">
    <property type="component" value="Unassembled WGS sequence"/>
</dbReference>
<feature type="chain" id="PRO_5040908673" evidence="1">
    <location>
        <begin position="23"/>
        <end position="207"/>
    </location>
</feature>
<gene>
    <name evidence="2" type="ORF">TrCOL_g9407</name>
</gene>
<proteinExistence type="predicted"/>
<organism evidence="2 3">
    <name type="scientific">Triparma columacea</name>
    <dbReference type="NCBI Taxonomy" id="722753"/>
    <lineage>
        <taxon>Eukaryota</taxon>
        <taxon>Sar</taxon>
        <taxon>Stramenopiles</taxon>
        <taxon>Ochrophyta</taxon>
        <taxon>Bolidophyceae</taxon>
        <taxon>Parmales</taxon>
        <taxon>Triparmaceae</taxon>
        <taxon>Triparma</taxon>
    </lineage>
</organism>